<accession>A0ABN3U164</accession>
<feature type="region of interest" description="Disordered" evidence="5">
    <location>
        <begin position="273"/>
        <end position="338"/>
    </location>
</feature>
<evidence type="ECO:0000256" key="4">
    <source>
        <dbReference type="ARBA" id="ARBA00022840"/>
    </source>
</evidence>
<evidence type="ECO:0000256" key="1">
    <source>
        <dbReference type="ARBA" id="ARBA00022679"/>
    </source>
</evidence>
<keyword evidence="3" id="KW-0418">Kinase</keyword>
<dbReference type="InterPro" id="IPR008271">
    <property type="entry name" value="Ser/Thr_kinase_AS"/>
</dbReference>
<dbReference type="PANTHER" id="PTHR43289:SF34">
    <property type="entry name" value="SERINE_THREONINE-PROTEIN KINASE YBDM-RELATED"/>
    <property type="match status" value="1"/>
</dbReference>
<organism evidence="7 8">
    <name type="scientific">Actinocorallia aurantiaca</name>
    <dbReference type="NCBI Taxonomy" id="46204"/>
    <lineage>
        <taxon>Bacteria</taxon>
        <taxon>Bacillati</taxon>
        <taxon>Actinomycetota</taxon>
        <taxon>Actinomycetes</taxon>
        <taxon>Streptosporangiales</taxon>
        <taxon>Thermomonosporaceae</taxon>
        <taxon>Actinocorallia</taxon>
    </lineage>
</organism>
<dbReference type="PANTHER" id="PTHR43289">
    <property type="entry name" value="MITOGEN-ACTIVATED PROTEIN KINASE KINASE KINASE 20-RELATED"/>
    <property type="match status" value="1"/>
</dbReference>
<dbReference type="Pfam" id="PF00069">
    <property type="entry name" value="Pkinase"/>
    <property type="match status" value="1"/>
</dbReference>
<evidence type="ECO:0000313" key="7">
    <source>
        <dbReference type="EMBL" id="GAA2722196.1"/>
    </source>
</evidence>
<dbReference type="Proteomes" id="UP001501842">
    <property type="component" value="Unassembled WGS sequence"/>
</dbReference>
<dbReference type="InterPro" id="IPR011009">
    <property type="entry name" value="Kinase-like_dom_sf"/>
</dbReference>
<name>A0ABN3U164_9ACTN</name>
<proteinExistence type="predicted"/>
<keyword evidence="8" id="KW-1185">Reference proteome</keyword>
<reference evidence="7 8" key="1">
    <citation type="journal article" date="2019" name="Int. J. Syst. Evol. Microbiol.">
        <title>The Global Catalogue of Microorganisms (GCM) 10K type strain sequencing project: providing services to taxonomists for standard genome sequencing and annotation.</title>
        <authorList>
            <consortium name="The Broad Institute Genomics Platform"/>
            <consortium name="The Broad Institute Genome Sequencing Center for Infectious Disease"/>
            <person name="Wu L."/>
            <person name="Ma J."/>
        </authorList>
    </citation>
    <scope>NUCLEOTIDE SEQUENCE [LARGE SCALE GENOMIC DNA]</scope>
    <source>
        <strain evidence="7 8">JCM 8201</strain>
    </source>
</reference>
<protein>
    <recommendedName>
        <fullName evidence="6">Protein kinase domain-containing protein</fullName>
    </recommendedName>
</protein>
<dbReference type="PROSITE" id="PS00108">
    <property type="entry name" value="PROTEIN_KINASE_ST"/>
    <property type="match status" value="1"/>
</dbReference>
<evidence type="ECO:0000256" key="3">
    <source>
        <dbReference type="ARBA" id="ARBA00022777"/>
    </source>
</evidence>
<feature type="region of interest" description="Disordered" evidence="5">
    <location>
        <begin position="450"/>
        <end position="488"/>
    </location>
</feature>
<dbReference type="InterPro" id="IPR000719">
    <property type="entry name" value="Prot_kinase_dom"/>
</dbReference>
<keyword evidence="1" id="KW-0808">Transferase</keyword>
<feature type="domain" description="Protein kinase" evidence="6">
    <location>
        <begin position="19"/>
        <end position="273"/>
    </location>
</feature>
<dbReference type="PROSITE" id="PS50011">
    <property type="entry name" value="PROTEIN_KINASE_DOM"/>
    <property type="match status" value="1"/>
</dbReference>
<comment type="caution">
    <text evidence="7">The sequence shown here is derived from an EMBL/GenBank/DDBJ whole genome shotgun (WGS) entry which is preliminary data.</text>
</comment>
<dbReference type="CDD" id="cd14014">
    <property type="entry name" value="STKc_PknB_like"/>
    <property type="match status" value="1"/>
</dbReference>
<feature type="compositionally biased region" description="Pro residues" evidence="5">
    <location>
        <begin position="305"/>
        <end position="332"/>
    </location>
</feature>
<dbReference type="SUPFAM" id="SSF56112">
    <property type="entry name" value="Protein kinase-like (PK-like)"/>
    <property type="match status" value="1"/>
</dbReference>
<gene>
    <name evidence="7" type="ORF">GCM10010439_14150</name>
</gene>
<dbReference type="RefSeq" id="WP_344449393.1">
    <property type="nucleotide sequence ID" value="NZ_BAAATZ010000006.1"/>
</dbReference>
<evidence type="ECO:0000256" key="5">
    <source>
        <dbReference type="SAM" id="MobiDB-lite"/>
    </source>
</evidence>
<dbReference type="Gene3D" id="1.10.510.10">
    <property type="entry name" value="Transferase(Phosphotransferase) domain 1"/>
    <property type="match status" value="1"/>
</dbReference>
<evidence type="ECO:0000259" key="6">
    <source>
        <dbReference type="PROSITE" id="PS50011"/>
    </source>
</evidence>
<sequence>MTATPEPLRPEDPRALGRFFLLKRLGEGGQGIVYLGRDSQSQEKVAVKVLKAADAEARERLEREMNAVQRVRLQYCIARVVDYSFEGTRPFVVSEFVDGPSLFDRVAAQGPLRGGDLERLLAFTAQALVTVHGSGVVHRDLKPANVLLGPDGPRVVDFGIARPVDQHTQGGQLVGTPSYIAPEQLQGQPAGKASDVWAWACTMVFAATGYPPFGPFDGDGDNVAVILGRIMHAEPRLGHGLEAFEPLLRRCLDKNPALRPTARQLRDELEADLEHDGPHEGPATPAPTPFAPSWSRTDETVDRPPVTPPPVPQPTLPPPVTPPPMSPQPFYPPGVRVPRRRRSKTPLVLLTLAAVLAAGGWFGYQELRDKGVLPGEGEGSTIPLEFAGTWSGGLEIQDAEGDSRYYEVKLVLFEGQTSGDSQLLGDKACNGTLGVKAVREDQLELDLTDEDPDCPGGTVRLSPEGEGLSMAYSAGPVTSGPASLSKDG</sequence>
<dbReference type="SMART" id="SM00220">
    <property type="entry name" value="S_TKc"/>
    <property type="match status" value="1"/>
</dbReference>
<evidence type="ECO:0000313" key="8">
    <source>
        <dbReference type="Proteomes" id="UP001501842"/>
    </source>
</evidence>
<evidence type="ECO:0000256" key="2">
    <source>
        <dbReference type="ARBA" id="ARBA00022741"/>
    </source>
</evidence>
<keyword evidence="4" id="KW-0067">ATP-binding</keyword>
<keyword evidence="2" id="KW-0547">Nucleotide-binding</keyword>
<dbReference type="EMBL" id="BAAATZ010000006">
    <property type="protein sequence ID" value="GAA2722196.1"/>
    <property type="molecule type" value="Genomic_DNA"/>
</dbReference>